<dbReference type="Proteomes" id="UP000292082">
    <property type="component" value="Unassembled WGS sequence"/>
</dbReference>
<dbReference type="EMBL" id="ML145123">
    <property type="protein sequence ID" value="TBU58566.1"/>
    <property type="molecule type" value="Genomic_DNA"/>
</dbReference>
<protein>
    <submittedName>
        <fullName evidence="1">Uncharacterized protein</fullName>
    </submittedName>
</protein>
<dbReference type="AlphaFoldDB" id="A0A4Q9PVT2"/>
<keyword evidence="2" id="KW-1185">Reference proteome</keyword>
<name>A0A4Q9PVT2_9APHY</name>
<reference evidence="1 2" key="1">
    <citation type="submission" date="2019-01" db="EMBL/GenBank/DDBJ databases">
        <title>Draft genome sequences of three monokaryotic isolates of the white-rot basidiomycete fungus Dichomitus squalens.</title>
        <authorList>
            <consortium name="DOE Joint Genome Institute"/>
            <person name="Lopez S.C."/>
            <person name="Andreopoulos B."/>
            <person name="Pangilinan J."/>
            <person name="Lipzen A."/>
            <person name="Riley R."/>
            <person name="Ahrendt S."/>
            <person name="Ng V."/>
            <person name="Barry K."/>
            <person name="Daum C."/>
            <person name="Grigoriev I.V."/>
            <person name="Hilden K.S."/>
            <person name="Makela M.R."/>
            <person name="de Vries R.P."/>
        </authorList>
    </citation>
    <scope>NUCLEOTIDE SEQUENCE [LARGE SCALE GENOMIC DNA]</scope>
    <source>
        <strain evidence="1 2">CBS 464.89</strain>
    </source>
</reference>
<organism evidence="1 2">
    <name type="scientific">Dichomitus squalens</name>
    <dbReference type="NCBI Taxonomy" id="114155"/>
    <lineage>
        <taxon>Eukaryota</taxon>
        <taxon>Fungi</taxon>
        <taxon>Dikarya</taxon>
        <taxon>Basidiomycota</taxon>
        <taxon>Agaricomycotina</taxon>
        <taxon>Agaricomycetes</taxon>
        <taxon>Polyporales</taxon>
        <taxon>Polyporaceae</taxon>
        <taxon>Dichomitus</taxon>
    </lineage>
</organism>
<proteinExistence type="predicted"/>
<sequence>MRDVPLDRASFVSLWVETLFYGAYTILFAICIYILFYKKGKNVPLNKPMIATTIALFTMSTIHIILDCVRGLQAFFNPSMSPLEYYAQIWDPLSIFKQALYATNNIVADGLVVYRCYIVWGHRLSIVVPSIIMLIATSVCGYLAVYNFSQVHPGDNVFASNIAEWGTALFSLSLATNLIVTTLIASRIWWIGRQASSTLGRRHAVKYTNAMAIIIESGAIYSASLMTLLILYCQQTNAQYIVYDALAQIMGIVPTLIVVRVGLGVSTQDITTYGTTGRLGNTQSSGRTFALPMRFRQNTDMEATTYELESRVTTTTLDKLSELEHGRSK</sequence>
<gene>
    <name evidence="1" type="ORF">BD310DRAFT_851022</name>
</gene>
<accession>A0A4Q9PVT2</accession>
<evidence type="ECO:0000313" key="2">
    <source>
        <dbReference type="Proteomes" id="UP000292082"/>
    </source>
</evidence>
<evidence type="ECO:0000313" key="1">
    <source>
        <dbReference type="EMBL" id="TBU58566.1"/>
    </source>
</evidence>